<evidence type="ECO:0000313" key="21">
    <source>
        <dbReference type="Proteomes" id="UP000694547"/>
    </source>
</evidence>
<feature type="transmembrane region" description="Helical" evidence="17">
    <location>
        <begin position="198"/>
        <end position="221"/>
    </location>
</feature>
<dbReference type="PROSITE" id="PS00280">
    <property type="entry name" value="BPTI_KUNITZ_1"/>
    <property type="match status" value="2"/>
</dbReference>
<dbReference type="CDD" id="cd22621">
    <property type="entry name" value="Kunitz_HAI2_1-like"/>
    <property type="match status" value="1"/>
</dbReference>
<dbReference type="GO" id="GO:0007163">
    <property type="term" value="P:establishment or maintenance of cell polarity"/>
    <property type="evidence" value="ECO:0007669"/>
    <property type="project" value="Ensembl"/>
</dbReference>
<dbReference type="GO" id="GO:0004867">
    <property type="term" value="F:serine-type endopeptidase inhibitor activity"/>
    <property type="evidence" value="ECO:0007669"/>
    <property type="project" value="UniProtKB-KW"/>
</dbReference>
<dbReference type="InterPro" id="IPR020901">
    <property type="entry name" value="Prtase_inh_Kunz-CS"/>
</dbReference>
<evidence type="ECO:0000256" key="6">
    <source>
        <dbReference type="ARBA" id="ARBA00022692"/>
    </source>
</evidence>
<evidence type="ECO:0000259" key="19">
    <source>
        <dbReference type="PROSITE" id="PS50279"/>
    </source>
</evidence>
<evidence type="ECO:0000256" key="7">
    <source>
        <dbReference type="ARBA" id="ARBA00022729"/>
    </source>
</evidence>
<dbReference type="GO" id="GO:0060672">
    <property type="term" value="P:epithelial cell morphogenesis involved in placental branching"/>
    <property type="evidence" value="ECO:0007669"/>
    <property type="project" value="Ensembl"/>
</dbReference>
<name>A0A6J0DM37_PERMB</name>
<evidence type="ECO:0000256" key="15">
    <source>
        <dbReference type="ARBA" id="ARBA00071442"/>
    </source>
</evidence>
<dbReference type="SMART" id="SM00131">
    <property type="entry name" value="KU"/>
    <property type="match status" value="2"/>
</dbReference>
<dbReference type="CDD" id="cd22622">
    <property type="entry name" value="Kunitz_HAI2_2-like"/>
    <property type="match status" value="1"/>
</dbReference>
<organism evidence="20 21">
    <name type="scientific">Peromyscus maniculatus bairdii</name>
    <name type="common">Prairie deer mouse</name>
    <dbReference type="NCBI Taxonomy" id="230844"/>
    <lineage>
        <taxon>Eukaryota</taxon>
        <taxon>Metazoa</taxon>
        <taxon>Chordata</taxon>
        <taxon>Craniata</taxon>
        <taxon>Vertebrata</taxon>
        <taxon>Euteleostomi</taxon>
        <taxon>Mammalia</taxon>
        <taxon>Eutheria</taxon>
        <taxon>Euarchontoglires</taxon>
        <taxon>Glires</taxon>
        <taxon>Rodentia</taxon>
        <taxon>Myomorpha</taxon>
        <taxon>Muroidea</taxon>
        <taxon>Cricetidae</taxon>
        <taxon>Neotominae</taxon>
        <taxon>Peromyscus</taxon>
    </lineage>
</organism>
<gene>
    <name evidence="20" type="primary">Spint2</name>
</gene>
<dbReference type="Gene3D" id="4.10.410.10">
    <property type="entry name" value="Pancreatic trypsin inhibitor Kunitz domain"/>
    <property type="match status" value="2"/>
</dbReference>
<evidence type="ECO:0000256" key="4">
    <source>
        <dbReference type="ARBA" id="ARBA00022490"/>
    </source>
</evidence>
<reference evidence="20" key="3">
    <citation type="submission" date="2025-09" db="UniProtKB">
        <authorList>
            <consortium name="Ensembl"/>
        </authorList>
    </citation>
    <scope>IDENTIFICATION</scope>
</reference>
<dbReference type="GO" id="GO:0005794">
    <property type="term" value="C:Golgi apparatus"/>
    <property type="evidence" value="ECO:0007669"/>
    <property type="project" value="Ensembl"/>
</dbReference>
<dbReference type="PANTHER" id="PTHR47247:SF1">
    <property type="entry name" value="KUNITZ-TYPE PROTEASE INHIBITOR 2"/>
    <property type="match status" value="1"/>
</dbReference>
<keyword evidence="4" id="KW-0963">Cytoplasm</keyword>
<dbReference type="FunFam" id="4.10.410.10:FF:000014">
    <property type="entry name" value="Serine peptidase inhibitor, Kunitz type, 2"/>
    <property type="match status" value="2"/>
</dbReference>
<keyword evidence="10 17" id="KW-1133">Transmembrane helix</keyword>
<feature type="domain" description="BPTI/Kunitz inhibitor" evidence="19">
    <location>
        <begin position="38"/>
        <end position="88"/>
    </location>
</feature>
<reference evidence="20 21" key="1">
    <citation type="submission" date="2018-10" db="EMBL/GenBank/DDBJ databases">
        <title>Improved assembly of the deer mouse Peromyscus maniculatus genome.</title>
        <authorList>
            <person name="Lassance J.-M."/>
            <person name="Hoekstra H.E."/>
        </authorList>
    </citation>
    <scope>NUCLEOTIDE SEQUENCE [LARGE SCALE GENOMIC DNA]</scope>
</reference>
<keyword evidence="7 18" id="KW-0732">Signal</keyword>
<dbReference type="CTD" id="10653"/>
<dbReference type="RefSeq" id="XP_015856044.1">
    <property type="nucleotide sequence ID" value="XM_016000558.3"/>
</dbReference>
<feature type="domain" description="BPTI/Kunitz inhibitor" evidence="19">
    <location>
        <begin position="133"/>
        <end position="183"/>
    </location>
</feature>
<evidence type="ECO:0000256" key="14">
    <source>
        <dbReference type="ARBA" id="ARBA00061907"/>
    </source>
</evidence>
<dbReference type="OrthoDB" id="196393at2759"/>
<dbReference type="GO" id="GO:0005886">
    <property type="term" value="C:plasma membrane"/>
    <property type="evidence" value="ECO:0007669"/>
    <property type="project" value="UniProtKB-SubCell"/>
</dbReference>
<evidence type="ECO:0000256" key="2">
    <source>
        <dbReference type="ARBA" id="ARBA00004496"/>
    </source>
</evidence>
<evidence type="ECO:0000256" key="18">
    <source>
        <dbReference type="SAM" id="SignalP"/>
    </source>
</evidence>
<dbReference type="SUPFAM" id="SSF57362">
    <property type="entry name" value="BPTI-like"/>
    <property type="match status" value="2"/>
</dbReference>
<evidence type="ECO:0000256" key="10">
    <source>
        <dbReference type="ARBA" id="ARBA00022989"/>
    </source>
</evidence>
<dbReference type="PRINTS" id="PR00759">
    <property type="entry name" value="BASICPTASE"/>
</dbReference>
<keyword evidence="9" id="KW-0722">Serine protease inhibitor</keyword>
<dbReference type="GO" id="GO:0022408">
    <property type="term" value="P:negative regulation of cell-cell adhesion"/>
    <property type="evidence" value="ECO:0007669"/>
    <property type="project" value="Ensembl"/>
</dbReference>
<dbReference type="GeneID" id="102906006"/>
<dbReference type="PROSITE" id="PS50279">
    <property type="entry name" value="BPTI_KUNITZ_2"/>
    <property type="match status" value="2"/>
</dbReference>
<evidence type="ECO:0000256" key="12">
    <source>
        <dbReference type="ARBA" id="ARBA00023157"/>
    </source>
</evidence>
<evidence type="ECO:0000256" key="5">
    <source>
        <dbReference type="ARBA" id="ARBA00022690"/>
    </source>
</evidence>
<keyword evidence="12" id="KW-1015">Disulfide bond</keyword>
<keyword evidence="13" id="KW-0325">Glycoprotein</keyword>
<keyword evidence="5" id="KW-0646">Protease inhibitor</keyword>
<evidence type="ECO:0000256" key="9">
    <source>
        <dbReference type="ARBA" id="ARBA00022900"/>
    </source>
</evidence>
<evidence type="ECO:0000256" key="8">
    <source>
        <dbReference type="ARBA" id="ARBA00022737"/>
    </source>
</evidence>
<feature type="signal peptide" evidence="18">
    <location>
        <begin position="1"/>
        <end position="27"/>
    </location>
</feature>
<keyword evidence="21" id="KW-1185">Reference proteome</keyword>
<keyword evidence="8" id="KW-0677">Repeat</keyword>
<evidence type="ECO:0000256" key="17">
    <source>
        <dbReference type="SAM" id="Phobius"/>
    </source>
</evidence>
<evidence type="ECO:0000256" key="3">
    <source>
        <dbReference type="ARBA" id="ARBA00022475"/>
    </source>
</evidence>
<proteinExistence type="predicted"/>
<dbReference type="GO" id="GO:2000146">
    <property type="term" value="P:negative regulation of cell motility"/>
    <property type="evidence" value="ECO:0007669"/>
    <property type="project" value="Ensembl"/>
</dbReference>
<dbReference type="InterPro" id="IPR002223">
    <property type="entry name" value="Kunitz_BPTI"/>
</dbReference>
<accession>A0A6J0DM37</accession>
<evidence type="ECO:0000256" key="13">
    <source>
        <dbReference type="ARBA" id="ARBA00023180"/>
    </source>
</evidence>
<sequence>MAQLCGPRRGRALLALLASLLLSGAEAAGGDLDVHESCGLSKVVGKCRASIPRWWYNVTDGSCQPFVYGGCEGNGNNYQSKEECLEKCAGVTENTLEGVARDRNGADSPVLSVPRKQDSEDLSGEIFNYEEYCVPKAVTGPCRAAFPRWYYDAEKNSCASFIYGGCRGNKNSYLSQEACMQRCSGKQVYPLLTLGTKAVILVGLFVMALILLLGASVVCLVRMARRKQERALRTVWSTGDDKEQLVKNSYVL</sequence>
<dbReference type="Ensembl" id="ENSPEMT00000024976.2">
    <property type="protein sequence ID" value="ENSPEMP00000020627.2"/>
    <property type="gene ID" value="ENSPEMG00000018523.2"/>
</dbReference>
<dbReference type="GeneTree" id="ENSGT00940000160348"/>
<reference evidence="20" key="2">
    <citation type="submission" date="2025-08" db="UniProtKB">
        <authorList>
            <consortium name="Ensembl"/>
        </authorList>
    </citation>
    <scope>IDENTIFICATION</scope>
</reference>
<dbReference type="GO" id="GO:0001843">
    <property type="term" value="P:neural tube closure"/>
    <property type="evidence" value="ECO:0007669"/>
    <property type="project" value="Ensembl"/>
</dbReference>
<dbReference type="GO" id="GO:0071711">
    <property type="term" value="P:basement membrane organization"/>
    <property type="evidence" value="ECO:0007669"/>
    <property type="project" value="Ensembl"/>
</dbReference>
<keyword evidence="6 17" id="KW-0812">Transmembrane</keyword>
<keyword evidence="11 17" id="KW-0472">Membrane</keyword>
<evidence type="ECO:0000256" key="16">
    <source>
        <dbReference type="ARBA" id="ARBA00082650"/>
    </source>
</evidence>
<dbReference type="InterPro" id="IPR036880">
    <property type="entry name" value="Kunitz_BPTI_sf"/>
</dbReference>
<protein>
    <recommendedName>
        <fullName evidence="15">Kunitz-type protease inhibitor 2</fullName>
    </recommendedName>
    <alternativeName>
        <fullName evidence="16">Hepatocyte growth factor activator inhibitor type 2</fullName>
    </alternativeName>
</protein>
<feature type="chain" id="PRO_5044637097" description="Kunitz-type protease inhibitor 2" evidence="18">
    <location>
        <begin position="28"/>
        <end position="252"/>
    </location>
</feature>
<dbReference type="Proteomes" id="UP000694547">
    <property type="component" value="Chromosome 1"/>
</dbReference>
<comment type="subunit">
    <text evidence="14">Interacts with TMPRSS13; the interaction promotes the phosphorylation and cell membrane localization of TMPRSS13.</text>
</comment>
<dbReference type="AlphaFoldDB" id="A0A6J0DM37"/>
<evidence type="ECO:0000256" key="11">
    <source>
        <dbReference type="ARBA" id="ARBA00023136"/>
    </source>
</evidence>
<evidence type="ECO:0000313" key="20">
    <source>
        <dbReference type="Ensembl" id="ENSPEMP00000020627.2"/>
    </source>
</evidence>
<evidence type="ECO:0000256" key="1">
    <source>
        <dbReference type="ARBA" id="ARBA00004251"/>
    </source>
</evidence>
<dbReference type="PANTHER" id="PTHR47247">
    <property type="entry name" value="KUNITZ-TYPE PROTEASE INHIBITOR 2"/>
    <property type="match status" value="1"/>
</dbReference>
<comment type="subcellular location">
    <subcellularLocation>
        <location evidence="1">Cell membrane</location>
        <topology evidence="1">Single-pass type I membrane protein</topology>
    </subcellularLocation>
    <subcellularLocation>
        <location evidence="2">Cytoplasm</location>
    </subcellularLocation>
</comment>
<keyword evidence="3" id="KW-1003">Cell membrane</keyword>
<dbReference type="Pfam" id="PF00014">
    <property type="entry name" value="Kunitz_BPTI"/>
    <property type="match status" value="2"/>
</dbReference>